<keyword evidence="2" id="KW-0489">Methyltransferase</keyword>
<dbReference type="SUPFAM" id="SSF53335">
    <property type="entry name" value="S-adenosyl-L-methionine-dependent methyltransferases"/>
    <property type="match status" value="1"/>
</dbReference>
<proteinExistence type="inferred from homology"/>
<dbReference type="InterPro" id="IPR029063">
    <property type="entry name" value="SAM-dependent_MTases_sf"/>
</dbReference>
<gene>
    <name evidence="6" type="ORF">N7498_010369</name>
</gene>
<accession>A0A9W9J6C8</accession>
<dbReference type="GeneID" id="83184726"/>
<dbReference type="PANTHER" id="PTHR43667">
    <property type="entry name" value="CYCLOPROPANE-FATTY-ACYL-PHOSPHOLIPID SYNTHASE"/>
    <property type="match status" value="1"/>
</dbReference>
<keyword evidence="4" id="KW-0949">S-adenosyl-L-methionine</keyword>
<dbReference type="Gene3D" id="3.40.50.150">
    <property type="entry name" value="Vaccinia Virus protein VP39"/>
    <property type="match status" value="1"/>
</dbReference>
<reference evidence="6" key="1">
    <citation type="submission" date="2022-12" db="EMBL/GenBank/DDBJ databases">
        <authorList>
            <person name="Petersen C."/>
        </authorList>
    </citation>
    <scope>NUCLEOTIDE SEQUENCE</scope>
    <source>
        <strain evidence="6">IBT 15544</strain>
    </source>
</reference>
<evidence type="ECO:0000256" key="4">
    <source>
        <dbReference type="ARBA" id="ARBA00022691"/>
    </source>
</evidence>
<dbReference type="InterPro" id="IPR003333">
    <property type="entry name" value="CMAS"/>
</dbReference>
<dbReference type="OrthoDB" id="8300214at2759"/>
<comment type="caution">
    <text evidence="6">The sequence shown here is derived from an EMBL/GenBank/DDBJ whole genome shotgun (WGS) entry which is preliminary data.</text>
</comment>
<dbReference type="GO" id="GO:0008168">
    <property type="term" value="F:methyltransferase activity"/>
    <property type="evidence" value="ECO:0007669"/>
    <property type="project" value="UniProtKB-KW"/>
</dbReference>
<dbReference type="PANTHER" id="PTHR43667:SF2">
    <property type="entry name" value="FATTY ACID C-METHYL TRANSFERASE"/>
    <property type="match status" value="1"/>
</dbReference>
<evidence type="ECO:0008006" key="8">
    <source>
        <dbReference type="Google" id="ProtNLM"/>
    </source>
</evidence>
<dbReference type="RefSeq" id="XP_058304324.1">
    <property type="nucleotide sequence ID" value="XM_058457425.1"/>
</dbReference>
<keyword evidence="5" id="KW-0443">Lipid metabolism</keyword>
<organism evidence="6 7">
    <name type="scientific">Penicillium cinerascens</name>
    <dbReference type="NCBI Taxonomy" id="70096"/>
    <lineage>
        <taxon>Eukaryota</taxon>
        <taxon>Fungi</taxon>
        <taxon>Dikarya</taxon>
        <taxon>Ascomycota</taxon>
        <taxon>Pezizomycotina</taxon>
        <taxon>Eurotiomycetes</taxon>
        <taxon>Eurotiomycetidae</taxon>
        <taxon>Eurotiales</taxon>
        <taxon>Aspergillaceae</taxon>
        <taxon>Penicillium</taxon>
    </lineage>
</organism>
<evidence type="ECO:0000313" key="7">
    <source>
        <dbReference type="Proteomes" id="UP001150904"/>
    </source>
</evidence>
<protein>
    <recommendedName>
        <fullName evidence="8">Polyketide synthase methyltransferase domain-containing protein</fullName>
    </recommendedName>
</protein>
<keyword evidence="7" id="KW-1185">Reference proteome</keyword>
<dbReference type="EMBL" id="JAPQKR010000016">
    <property type="protein sequence ID" value="KAJ5191384.1"/>
    <property type="molecule type" value="Genomic_DNA"/>
</dbReference>
<dbReference type="InterPro" id="IPR050723">
    <property type="entry name" value="CFA/CMAS"/>
</dbReference>
<dbReference type="Pfam" id="PF02353">
    <property type="entry name" value="CMAS"/>
    <property type="match status" value="1"/>
</dbReference>
<evidence type="ECO:0000256" key="1">
    <source>
        <dbReference type="ARBA" id="ARBA00010815"/>
    </source>
</evidence>
<evidence type="ECO:0000313" key="6">
    <source>
        <dbReference type="EMBL" id="KAJ5191384.1"/>
    </source>
</evidence>
<dbReference type="CDD" id="cd02440">
    <property type="entry name" value="AdoMet_MTases"/>
    <property type="match status" value="1"/>
</dbReference>
<dbReference type="GO" id="GO:0032259">
    <property type="term" value="P:methylation"/>
    <property type="evidence" value="ECO:0007669"/>
    <property type="project" value="UniProtKB-KW"/>
</dbReference>
<reference evidence="6" key="2">
    <citation type="journal article" date="2023" name="IMA Fungus">
        <title>Comparative genomic study of the Penicillium genus elucidates a diverse pangenome and 15 lateral gene transfer events.</title>
        <authorList>
            <person name="Petersen C."/>
            <person name="Sorensen T."/>
            <person name="Nielsen M.R."/>
            <person name="Sondergaard T.E."/>
            <person name="Sorensen J.L."/>
            <person name="Fitzpatrick D.A."/>
            <person name="Frisvad J.C."/>
            <person name="Nielsen K.L."/>
        </authorList>
    </citation>
    <scope>NUCLEOTIDE SEQUENCE</scope>
    <source>
        <strain evidence="6">IBT 15544</strain>
    </source>
</reference>
<keyword evidence="3" id="KW-0808">Transferase</keyword>
<dbReference type="PIRSF" id="PIRSF003085">
    <property type="entry name" value="CMAS"/>
    <property type="match status" value="1"/>
</dbReference>
<dbReference type="Proteomes" id="UP001150904">
    <property type="component" value="Unassembled WGS sequence"/>
</dbReference>
<evidence type="ECO:0000256" key="5">
    <source>
        <dbReference type="ARBA" id="ARBA00023098"/>
    </source>
</evidence>
<evidence type="ECO:0000256" key="2">
    <source>
        <dbReference type="ARBA" id="ARBA00022603"/>
    </source>
</evidence>
<evidence type="ECO:0000256" key="3">
    <source>
        <dbReference type="ARBA" id="ARBA00022679"/>
    </source>
</evidence>
<comment type="similarity">
    <text evidence="1">Belongs to the CFA/CMAS family.</text>
</comment>
<sequence length="442" mass="49895">MASTVSSYLYPYAQQLALHVLRRISGAHLKVIIAYQDPSEVIQVGDIDGSEQPESTVTLVVRNPKLWMRICSCLDLGFAEAYMFQEVDCDNLGKLFDIYIKNKSRLGSGNPIFQLLPRLAWLLQPTNSIRETRQNITSHYDTSNTLFAAFLSPDMNYSCAHWDGDPLESLESAQNRKIRNLLTKAQILSSHHVLDIGCGWGDLAIKAAQITGCRVTGLTLSDKQKELADQRAKDAGVQDRVRILLCDYRDASGPEQNGGFYDRVISVGMFEHVGPEYLDQYFEVISRLLHPTHGLMVVDGITMTNMLRETKSNVPTFIGRYIFPGGYLPTIHMLLSSIHQGSDGSLEVTSVQSIGPHYGKTLSAWRENFLRNWKTIESDYRAAHHEASDSEVEKFRRLWLYYFSYCESAFRGRLLGNYIIAAARTPEPMVEYGASLEQMIEN</sequence>
<dbReference type="AlphaFoldDB" id="A0A9W9J6C8"/>
<name>A0A9W9J6C8_9EURO</name>
<dbReference type="GO" id="GO:0008610">
    <property type="term" value="P:lipid biosynthetic process"/>
    <property type="evidence" value="ECO:0007669"/>
    <property type="project" value="InterPro"/>
</dbReference>